<feature type="domain" description="Response regulatory" evidence="4">
    <location>
        <begin position="98"/>
        <end position="261"/>
    </location>
</feature>
<feature type="compositionally biased region" description="Low complexity" evidence="3">
    <location>
        <begin position="17"/>
        <end position="43"/>
    </location>
</feature>
<dbReference type="GO" id="GO:0000160">
    <property type="term" value="P:phosphorelay signal transduction system"/>
    <property type="evidence" value="ECO:0007669"/>
    <property type="project" value="InterPro"/>
</dbReference>
<name>A0AAN6GXH3_9BASI</name>
<dbReference type="PANTHER" id="PTHR43719">
    <property type="entry name" value="TWO-COMPONENT HISTIDINE KINASE"/>
    <property type="match status" value="1"/>
</dbReference>
<evidence type="ECO:0000256" key="3">
    <source>
        <dbReference type="SAM" id="MobiDB-lite"/>
    </source>
</evidence>
<keyword evidence="1 2" id="KW-0597">Phosphoprotein</keyword>
<sequence length="882" mass="93868">MHASAAAANTPPLLRGTSTLSVSTSSATTDGRTTPLTTTDSSQSVSSFSELSSAFSQHSSPLEKELSALKITNTLASSSGAIPQEAVSPTTQSSGSMRVLLVDDNPLNLALLLRLLHRKFSDELDPQQPPIALTDSTTALDLLKGDMSVADAMRVATPATVRKTMPEPARQATDAACLTEPNPSFTHIMLDIHMPAISGLSLARRIRGLPFSSPNRDAHLLACTTAVRAEEQNLYRAGGFDGLIEKPVRENTMRAYLDHLAAFDEQDAFITTDSRRSSMKGLFSDAQKALAASPQHPVFDGGGQESKSDSASHSASGDQDHVSQADQTITENSSLNLAPAFSSSESSLDSNSSCSGRSQRLARSRSLGAQPLQAPVFFLALHNVEPQIITGPILSMDASLACRRANSPNQLSSAKVEEHAVQESLRSPHYITQGFFLPDANGDVTIIQGEDTFDTDPQTASPARCKPIRHLRQISAAPIDPRDLADVRRDVDLESFSVEESYFDAATNQIIRRVSGADENLTESEMAGEVGTPDVETAGAHCASPSTGYADVRVGTSLKKLFNPVRSASVPYLHQHQKLPSPRFGSSNMSSGQGHFSTSHSSDRGAVVVDLERELADELEHAAVDLAKKKIKLENEDKTGYFVGVSPPSSPDLLRSENAGRLLCLDSTDASSEISIPISPAPSMVDVLCELTPDPSDLFRRMSVSLSSSSCCHTASTSISEGCLPAEALDSPDEVEADRLSLTQSTLKAASLRYRARSLFLPPLRFPLRSNKRSEVGAISPKSSSSAKDILTGASGLSMHSFASLILNTRQSSKSLAASPAEELVNPVELVSAVKVRPHSVAIPLPSFAAETDVRASILGTGLETRTSSSSSSSMKAEVHQD</sequence>
<dbReference type="Gene3D" id="3.40.50.2300">
    <property type="match status" value="1"/>
</dbReference>
<dbReference type="InterPro" id="IPR050956">
    <property type="entry name" value="2C_system_His_kinase"/>
</dbReference>
<feature type="region of interest" description="Disordered" evidence="3">
    <location>
        <begin position="863"/>
        <end position="882"/>
    </location>
</feature>
<comment type="caution">
    <text evidence="5">The sequence shown here is derived from an EMBL/GenBank/DDBJ whole genome shotgun (WGS) entry which is preliminary data.</text>
</comment>
<proteinExistence type="predicted"/>
<feature type="region of interest" description="Disordered" evidence="3">
    <location>
        <begin position="340"/>
        <end position="359"/>
    </location>
</feature>
<feature type="region of interest" description="Disordered" evidence="3">
    <location>
        <begin position="577"/>
        <end position="601"/>
    </location>
</feature>
<dbReference type="PANTHER" id="PTHR43719:SF28">
    <property type="entry name" value="PEROXIDE STRESS-ACTIVATED HISTIDINE KINASE MAK1-RELATED"/>
    <property type="match status" value="1"/>
</dbReference>
<feature type="modified residue" description="4-aspartylphosphate" evidence="2">
    <location>
        <position position="191"/>
    </location>
</feature>
<feature type="compositionally biased region" description="Polar residues" evidence="3">
    <location>
        <begin position="584"/>
        <end position="600"/>
    </location>
</feature>
<accession>A0AAN6GXH3</accession>
<dbReference type="AlphaFoldDB" id="A0AAN6GXH3"/>
<dbReference type="SUPFAM" id="SSF52172">
    <property type="entry name" value="CheY-like"/>
    <property type="match status" value="1"/>
</dbReference>
<dbReference type="InterPro" id="IPR011006">
    <property type="entry name" value="CheY-like_superfamily"/>
</dbReference>
<reference evidence="5" key="1">
    <citation type="journal article" date="2023" name="PhytoFront">
        <title>Draft Genome Resources of Seven Strains of Tilletia horrida, Causal Agent of Kernel Smut of Rice.</title>
        <authorList>
            <person name="Khanal S."/>
            <person name="Antony Babu S."/>
            <person name="Zhou X.G."/>
        </authorList>
    </citation>
    <scope>NUCLEOTIDE SEQUENCE</scope>
    <source>
        <strain evidence="5">TX6</strain>
    </source>
</reference>
<feature type="compositionally biased region" description="Low complexity" evidence="3">
    <location>
        <begin position="342"/>
        <end position="358"/>
    </location>
</feature>
<dbReference type="Proteomes" id="UP001176517">
    <property type="component" value="Unassembled WGS sequence"/>
</dbReference>
<feature type="region of interest" description="Disordered" evidence="3">
    <location>
        <begin position="1"/>
        <end position="43"/>
    </location>
</feature>
<dbReference type="InterPro" id="IPR001789">
    <property type="entry name" value="Sig_transdc_resp-reg_receiver"/>
</dbReference>
<feature type="region of interest" description="Disordered" evidence="3">
    <location>
        <begin position="293"/>
        <end position="326"/>
    </location>
</feature>
<organism evidence="5 6">
    <name type="scientific">Tilletia horrida</name>
    <dbReference type="NCBI Taxonomy" id="155126"/>
    <lineage>
        <taxon>Eukaryota</taxon>
        <taxon>Fungi</taxon>
        <taxon>Dikarya</taxon>
        <taxon>Basidiomycota</taxon>
        <taxon>Ustilaginomycotina</taxon>
        <taxon>Exobasidiomycetes</taxon>
        <taxon>Tilletiales</taxon>
        <taxon>Tilletiaceae</taxon>
        <taxon>Tilletia</taxon>
    </lineage>
</organism>
<dbReference type="PROSITE" id="PS50110">
    <property type="entry name" value="RESPONSE_REGULATORY"/>
    <property type="match status" value="1"/>
</dbReference>
<evidence type="ECO:0000313" key="5">
    <source>
        <dbReference type="EMBL" id="KAK0557178.1"/>
    </source>
</evidence>
<gene>
    <name evidence="5" type="primary">SRR1</name>
    <name evidence="5" type="ORF">OC846_000628</name>
</gene>
<dbReference type="EMBL" id="JAPDMZ010000007">
    <property type="protein sequence ID" value="KAK0557178.1"/>
    <property type="molecule type" value="Genomic_DNA"/>
</dbReference>
<evidence type="ECO:0000256" key="2">
    <source>
        <dbReference type="PROSITE-ProRule" id="PRU00169"/>
    </source>
</evidence>
<evidence type="ECO:0000259" key="4">
    <source>
        <dbReference type="PROSITE" id="PS50110"/>
    </source>
</evidence>
<evidence type="ECO:0000256" key="1">
    <source>
        <dbReference type="ARBA" id="ARBA00022553"/>
    </source>
</evidence>
<protein>
    <submittedName>
        <fullName evidence="5">Sensitivity to red-light reduced protein</fullName>
    </submittedName>
</protein>
<evidence type="ECO:0000313" key="6">
    <source>
        <dbReference type="Proteomes" id="UP001176517"/>
    </source>
</evidence>
<dbReference type="SMART" id="SM00448">
    <property type="entry name" value="REC"/>
    <property type="match status" value="1"/>
</dbReference>
<keyword evidence="6" id="KW-1185">Reference proteome</keyword>